<proteinExistence type="predicted"/>
<sequence>MQSHIPLAVLCVLAVCVLAPQMSYSLNVSIILFSLASTAYTVEVLVCLHRSVPNRTWMRMYIAVTLFLRFSLTFGMFTAICSCVNGAQADEKSAISYCDEQFLHGEIVILVEYLIHLLLVELVGRLVAATDENLAKEMDLLISLNVGSVAGVTCALVACYKLLRDFQRIDYVSERLMIAAMLLLVSALVVSIFKLLEGIHTVLKMNAVMAEIPLVKGSLHAGKTVSKSENETAFDMA</sequence>
<dbReference type="EMBL" id="MCGO01000009">
    <property type="protein sequence ID" value="ORY49497.1"/>
    <property type="molecule type" value="Genomic_DNA"/>
</dbReference>
<name>A0A1Y2CRB7_9FUNG</name>
<evidence type="ECO:0000313" key="4">
    <source>
        <dbReference type="Proteomes" id="UP000193642"/>
    </source>
</evidence>
<keyword evidence="4" id="KW-1185">Reference proteome</keyword>
<evidence type="ECO:0000256" key="1">
    <source>
        <dbReference type="SAM" id="Phobius"/>
    </source>
</evidence>
<feature type="transmembrane region" description="Helical" evidence="1">
    <location>
        <begin position="140"/>
        <end position="163"/>
    </location>
</feature>
<reference evidence="3 4" key="1">
    <citation type="submission" date="2016-07" db="EMBL/GenBank/DDBJ databases">
        <title>Pervasive Adenine N6-methylation of Active Genes in Fungi.</title>
        <authorList>
            <consortium name="DOE Joint Genome Institute"/>
            <person name="Mondo S.J."/>
            <person name="Dannebaum R.O."/>
            <person name="Kuo R.C."/>
            <person name="Labutti K."/>
            <person name="Haridas S."/>
            <person name="Kuo A."/>
            <person name="Salamov A."/>
            <person name="Ahrendt S.R."/>
            <person name="Lipzen A."/>
            <person name="Sullivan W."/>
            <person name="Andreopoulos W.B."/>
            <person name="Clum A."/>
            <person name="Lindquist E."/>
            <person name="Daum C."/>
            <person name="Ramamoorthy G.K."/>
            <person name="Gryganskyi A."/>
            <person name="Culley D."/>
            <person name="Magnuson J.K."/>
            <person name="James T.Y."/>
            <person name="O'Malley M.A."/>
            <person name="Stajich J.E."/>
            <person name="Spatafora J.W."/>
            <person name="Visel A."/>
            <person name="Grigoriev I.V."/>
        </authorList>
    </citation>
    <scope>NUCLEOTIDE SEQUENCE [LARGE SCALE GENOMIC DNA]</scope>
    <source>
        <strain evidence="3 4">JEL800</strain>
    </source>
</reference>
<evidence type="ECO:0000256" key="2">
    <source>
        <dbReference type="SAM" id="SignalP"/>
    </source>
</evidence>
<feature type="signal peptide" evidence="2">
    <location>
        <begin position="1"/>
        <end position="25"/>
    </location>
</feature>
<feature type="transmembrane region" description="Helical" evidence="1">
    <location>
        <begin position="175"/>
        <end position="196"/>
    </location>
</feature>
<keyword evidence="2" id="KW-0732">Signal</keyword>
<feature type="transmembrane region" description="Helical" evidence="1">
    <location>
        <begin position="107"/>
        <end position="128"/>
    </location>
</feature>
<feature type="transmembrane region" description="Helical" evidence="1">
    <location>
        <begin position="60"/>
        <end position="87"/>
    </location>
</feature>
<feature type="transmembrane region" description="Helical" evidence="1">
    <location>
        <begin position="28"/>
        <end position="48"/>
    </location>
</feature>
<evidence type="ECO:0000313" key="3">
    <source>
        <dbReference type="EMBL" id="ORY49497.1"/>
    </source>
</evidence>
<gene>
    <name evidence="3" type="ORF">BCR33DRAFT_583772</name>
</gene>
<dbReference type="OrthoDB" id="10414045at2759"/>
<organism evidence="3 4">
    <name type="scientific">Rhizoclosmatium globosum</name>
    <dbReference type="NCBI Taxonomy" id="329046"/>
    <lineage>
        <taxon>Eukaryota</taxon>
        <taxon>Fungi</taxon>
        <taxon>Fungi incertae sedis</taxon>
        <taxon>Chytridiomycota</taxon>
        <taxon>Chytridiomycota incertae sedis</taxon>
        <taxon>Chytridiomycetes</taxon>
        <taxon>Chytridiales</taxon>
        <taxon>Chytriomycetaceae</taxon>
        <taxon>Rhizoclosmatium</taxon>
    </lineage>
</organism>
<dbReference type="AlphaFoldDB" id="A0A1Y2CRB7"/>
<protein>
    <submittedName>
        <fullName evidence="3">Uncharacterized protein</fullName>
    </submittedName>
</protein>
<accession>A0A1Y2CRB7</accession>
<keyword evidence="1" id="KW-0812">Transmembrane</keyword>
<keyword evidence="1" id="KW-1133">Transmembrane helix</keyword>
<comment type="caution">
    <text evidence="3">The sequence shown here is derived from an EMBL/GenBank/DDBJ whole genome shotgun (WGS) entry which is preliminary data.</text>
</comment>
<keyword evidence="1" id="KW-0472">Membrane</keyword>
<feature type="chain" id="PRO_5012892299" evidence="2">
    <location>
        <begin position="26"/>
        <end position="237"/>
    </location>
</feature>
<dbReference type="Proteomes" id="UP000193642">
    <property type="component" value="Unassembled WGS sequence"/>
</dbReference>